<evidence type="ECO:0000256" key="1">
    <source>
        <dbReference type="SAM" id="Coils"/>
    </source>
</evidence>
<name>A0A315E7R4_9BURK</name>
<dbReference type="EMBL" id="NESN01000005">
    <property type="protein sequence ID" value="PUE51984.1"/>
    <property type="molecule type" value="Genomic_DNA"/>
</dbReference>
<comment type="caution">
    <text evidence="3">The sequence shown here is derived from an EMBL/GenBank/DDBJ whole genome shotgun (WGS) entry which is preliminary data.</text>
</comment>
<dbReference type="AlphaFoldDB" id="A0A315E7R4"/>
<keyword evidence="4" id="KW-1185">Reference proteome</keyword>
<evidence type="ECO:0000313" key="3">
    <source>
        <dbReference type="EMBL" id="PUE51984.1"/>
    </source>
</evidence>
<accession>A0A315E7R4</accession>
<feature type="coiled-coil region" evidence="1">
    <location>
        <begin position="12"/>
        <end position="46"/>
    </location>
</feature>
<dbReference type="Proteomes" id="UP000250790">
    <property type="component" value="Unassembled WGS sequence"/>
</dbReference>
<reference evidence="3 4" key="1">
    <citation type="submission" date="2017-04" db="EMBL/GenBank/DDBJ databases">
        <title>Unexpected and diverse lifestyles within the genus Limnohabitans.</title>
        <authorList>
            <person name="Kasalicky V."/>
            <person name="Mehrshad M."/>
            <person name="Andrei S.-A."/>
            <person name="Salcher M."/>
            <person name="Kratochvilova H."/>
            <person name="Simek K."/>
            <person name="Ghai R."/>
        </authorList>
    </citation>
    <scope>NUCLEOTIDE SEQUENCE [LARGE SCALE GENOMIC DNA]</scope>
    <source>
        <strain evidence="3 4">II-B4</strain>
    </source>
</reference>
<dbReference type="RefSeq" id="WP_108313438.1">
    <property type="nucleotide sequence ID" value="NZ_NESN01000005.1"/>
</dbReference>
<evidence type="ECO:0000256" key="2">
    <source>
        <dbReference type="SAM" id="MobiDB-lite"/>
    </source>
</evidence>
<feature type="compositionally biased region" description="Basic residues" evidence="2">
    <location>
        <begin position="83"/>
        <end position="94"/>
    </location>
</feature>
<protein>
    <submittedName>
        <fullName evidence="3">Uncharacterized protein</fullName>
    </submittedName>
</protein>
<gene>
    <name evidence="3" type="ORF">B9Z37_12965</name>
</gene>
<feature type="region of interest" description="Disordered" evidence="2">
    <location>
        <begin position="74"/>
        <end position="94"/>
    </location>
</feature>
<evidence type="ECO:0000313" key="4">
    <source>
        <dbReference type="Proteomes" id="UP000250790"/>
    </source>
</evidence>
<keyword evidence="1" id="KW-0175">Coiled coil</keyword>
<sequence length="94" mass="10370">MSAEKLDPRAALAKMEADEKLARDAAENLKVENQKKRKELLASLKEADLADVREKCKLHGFNATDLRGYLKVKGAKTATPRKSTAKKTTTKKAS</sequence>
<proteinExistence type="predicted"/>
<organism evidence="3 4">
    <name type="scientific">Limnohabitans parvus II-B4</name>
    <dbReference type="NCBI Taxonomy" id="1293052"/>
    <lineage>
        <taxon>Bacteria</taxon>
        <taxon>Pseudomonadati</taxon>
        <taxon>Pseudomonadota</taxon>
        <taxon>Betaproteobacteria</taxon>
        <taxon>Burkholderiales</taxon>
        <taxon>Comamonadaceae</taxon>
        <taxon>Limnohabitans</taxon>
    </lineage>
</organism>